<evidence type="ECO:0000256" key="4">
    <source>
        <dbReference type="SAM" id="MobiDB-lite"/>
    </source>
</evidence>
<evidence type="ECO:0000313" key="6">
    <source>
        <dbReference type="EMBL" id="EDO62746.1"/>
    </source>
</evidence>
<dbReference type="EMBL" id="NOXF01000006">
    <property type="protein sequence ID" value="PEQ24334.1"/>
    <property type="molecule type" value="Genomic_DNA"/>
</dbReference>
<reference evidence="6 8" key="1">
    <citation type="submission" date="2007-08" db="EMBL/GenBank/DDBJ databases">
        <title>Draft genome sequence of Clostridium leptum (DSM 753).</title>
        <authorList>
            <person name="Sudarsanam P."/>
            <person name="Ley R."/>
            <person name="Guruge J."/>
            <person name="Turnbaugh P.J."/>
            <person name="Mahowald M."/>
            <person name="Liep D."/>
            <person name="Gordon J."/>
        </authorList>
    </citation>
    <scope>NUCLEOTIDE SEQUENCE [LARGE SCALE GENOMIC DNA]</scope>
    <source>
        <strain evidence="6 8">DSM 753</strain>
    </source>
</reference>
<dbReference type="eggNOG" id="COG3757">
    <property type="taxonomic scope" value="Bacteria"/>
</dbReference>
<dbReference type="GO" id="GO:0003796">
    <property type="term" value="F:lysozyme activity"/>
    <property type="evidence" value="ECO:0007669"/>
    <property type="project" value="InterPro"/>
</dbReference>
<name>A7VPT4_9FIRM</name>
<dbReference type="Gene3D" id="2.30.30.40">
    <property type="entry name" value="SH3 Domains"/>
    <property type="match status" value="3"/>
</dbReference>
<accession>A7VPT4</accession>
<comment type="caution">
    <text evidence="6">The sequence shown here is derived from an EMBL/GenBank/DDBJ whole genome shotgun (WGS) entry which is preliminary data.</text>
</comment>
<dbReference type="SUPFAM" id="SSF51445">
    <property type="entry name" value="(Trans)glycosidases"/>
    <property type="match status" value="1"/>
</dbReference>
<dbReference type="GO" id="GO:0016998">
    <property type="term" value="P:cell wall macromolecule catabolic process"/>
    <property type="evidence" value="ECO:0007669"/>
    <property type="project" value="InterPro"/>
</dbReference>
<keyword evidence="3" id="KW-0326">Glycosidase</keyword>
<dbReference type="SMART" id="SM00641">
    <property type="entry name" value="Glyco_25"/>
    <property type="match status" value="1"/>
</dbReference>
<dbReference type="InterPro" id="IPR002053">
    <property type="entry name" value="Glyco_hydro_25"/>
</dbReference>
<evidence type="ECO:0000256" key="1">
    <source>
        <dbReference type="ARBA" id="ARBA00010646"/>
    </source>
</evidence>
<keyword evidence="9" id="KW-1185">Reference proteome</keyword>
<dbReference type="InterPro" id="IPR003646">
    <property type="entry name" value="SH3-like_bac-type"/>
</dbReference>
<reference evidence="6 8" key="2">
    <citation type="submission" date="2007-08" db="EMBL/GenBank/DDBJ databases">
        <authorList>
            <person name="Fulton L."/>
            <person name="Clifton S."/>
            <person name="Fulton B."/>
            <person name="Xu J."/>
            <person name="Minx P."/>
            <person name="Pepin K.H."/>
            <person name="Johnson M."/>
            <person name="Thiruvilangam P."/>
            <person name="Bhonagiri V."/>
            <person name="Nash W.E."/>
            <person name="Wang C."/>
            <person name="Mardis E.R."/>
            <person name="Wilson R.K."/>
        </authorList>
    </citation>
    <scope>NUCLEOTIDE SEQUENCE [LARGE SCALE GENOMIC DNA]</scope>
    <source>
        <strain evidence="6 8">DSM 753</strain>
    </source>
</reference>
<keyword evidence="2 6" id="KW-0378">Hydrolase</keyword>
<dbReference type="eggNOG" id="COG3807">
    <property type="taxonomic scope" value="Bacteria"/>
</dbReference>
<dbReference type="PROSITE" id="PS51781">
    <property type="entry name" value="SH3B"/>
    <property type="match status" value="1"/>
</dbReference>
<dbReference type="GO" id="GO:0016052">
    <property type="term" value="P:carbohydrate catabolic process"/>
    <property type="evidence" value="ECO:0007669"/>
    <property type="project" value="TreeGrafter"/>
</dbReference>
<reference evidence="7 9" key="3">
    <citation type="submission" date="2017-07" db="EMBL/GenBank/DDBJ databases">
        <title>Prevalence of linear plasmids in Cutibacterium (Propionibacterium) acnes isolates obtained from prostatic tissue.</title>
        <authorList>
            <person name="Davidsson S."/>
            <person name="Carlsson J."/>
            <person name="Molling P."/>
            <person name="Andren O."/>
            <person name="Andersson S.-O."/>
            <person name="Brzuszkiewicz E."/>
            <person name="Poehlein A."/>
            <person name="Al-Zeer M."/>
            <person name="Brinkmann V."/>
            <person name="Scavenius C."/>
            <person name="Nazipi S."/>
            <person name="Soderquist B."/>
            <person name="Bruggemann H."/>
        </authorList>
    </citation>
    <scope>NUCLEOTIDE SEQUENCE [LARGE SCALE GENOMIC DNA]</scope>
    <source>
        <strain evidence="7 9">DSM 753</strain>
    </source>
</reference>
<dbReference type="EMBL" id="ABCB02000013">
    <property type="protein sequence ID" value="EDO62746.1"/>
    <property type="molecule type" value="Genomic_DNA"/>
</dbReference>
<dbReference type="Proteomes" id="UP000003490">
    <property type="component" value="Unassembled WGS sequence"/>
</dbReference>
<dbReference type="HOGENOM" id="CLU_628075_0_0_9"/>
<evidence type="ECO:0000313" key="8">
    <source>
        <dbReference type="Proteomes" id="UP000003490"/>
    </source>
</evidence>
<evidence type="ECO:0000256" key="2">
    <source>
        <dbReference type="ARBA" id="ARBA00022801"/>
    </source>
</evidence>
<evidence type="ECO:0000313" key="9">
    <source>
        <dbReference type="Proteomes" id="UP000220611"/>
    </source>
</evidence>
<dbReference type="PANTHER" id="PTHR34135">
    <property type="entry name" value="LYSOZYME"/>
    <property type="match status" value="1"/>
</dbReference>
<dbReference type="Pfam" id="PF01183">
    <property type="entry name" value="Glyco_hydro_25"/>
    <property type="match status" value="1"/>
</dbReference>
<evidence type="ECO:0000256" key="3">
    <source>
        <dbReference type="ARBA" id="ARBA00023295"/>
    </source>
</evidence>
<dbReference type="Proteomes" id="UP000220611">
    <property type="component" value="Unassembled WGS sequence"/>
</dbReference>
<organism evidence="6 8">
    <name type="scientific">[Clostridium] leptum DSM 753</name>
    <dbReference type="NCBI Taxonomy" id="428125"/>
    <lineage>
        <taxon>Bacteria</taxon>
        <taxon>Bacillati</taxon>
        <taxon>Bacillota</taxon>
        <taxon>Clostridia</taxon>
        <taxon>Eubacteriales</taxon>
        <taxon>Oscillospiraceae</taxon>
        <taxon>Oscillospiraceae incertae sedis</taxon>
    </lineage>
</organism>
<proteinExistence type="inferred from homology"/>
<protein>
    <submittedName>
        <fullName evidence="6">Glycosyl hydrolase family 25</fullName>
    </submittedName>
</protein>
<comment type="similarity">
    <text evidence="1">Belongs to the glycosyl hydrolase 25 family.</text>
</comment>
<dbReference type="OrthoDB" id="9765879at2"/>
<dbReference type="CDD" id="cd06414">
    <property type="entry name" value="GH25_LytC-like"/>
    <property type="match status" value="1"/>
</dbReference>
<dbReference type="PROSITE" id="PS51904">
    <property type="entry name" value="GLYCOSYL_HYDROL_F25_2"/>
    <property type="match status" value="1"/>
</dbReference>
<dbReference type="Pfam" id="PF08239">
    <property type="entry name" value="SH3_3"/>
    <property type="match status" value="3"/>
</dbReference>
<dbReference type="SMART" id="SM00287">
    <property type="entry name" value="SH3b"/>
    <property type="match status" value="3"/>
</dbReference>
<dbReference type="Gene3D" id="3.20.20.80">
    <property type="entry name" value="Glycosidases"/>
    <property type="match status" value="1"/>
</dbReference>
<dbReference type="AlphaFoldDB" id="A7VPT4"/>
<evidence type="ECO:0000259" key="5">
    <source>
        <dbReference type="PROSITE" id="PS51781"/>
    </source>
</evidence>
<evidence type="ECO:0000313" key="7">
    <source>
        <dbReference type="EMBL" id="PEQ24334.1"/>
    </source>
</evidence>
<feature type="compositionally biased region" description="Gly residues" evidence="4">
    <location>
        <begin position="205"/>
        <end position="220"/>
    </location>
</feature>
<feature type="domain" description="SH3b" evidence="5">
    <location>
        <begin position="229"/>
        <end position="292"/>
    </location>
</feature>
<dbReference type="InterPro" id="IPR017853">
    <property type="entry name" value="GH"/>
</dbReference>
<feature type="region of interest" description="Disordered" evidence="4">
    <location>
        <begin position="205"/>
        <end position="226"/>
    </location>
</feature>
<dbReference type="InterPro" id="IPR018077">
    <property type="entry name" value="Glyco_hydro_fam25_subgr"/>
</dbReference>
<sequence>MDKRGIDVSSWQGVIDWDAVKSSGVEFAILRSSFGSPSPSQVDNQFYNNVKGAQAAGIPIGAYHYGYAVTEEEARNEAGFFLDTVKGIRFEYPLYYDVEDSATMGSLDRDALTKVIRAFCETVEKAGYYVGIYASLNWLTNKFYPDQLPYDVWVAQYYSEDQYDGHHGMWQYTSGGTVGGIAGKVDMNIAYRDFPKLIKDKGLNGWGSGESGGSGGSEEGSGGERDDRLGIGHCVADVLNVRSGPGTDYPVVYQISTGNMVDVLKISENGWLQINCLHGVGWCAAQYIQWSPFESQQPPIGIGRCTADVLNVRTGSGLDYPAAFQLSQGNMVDVLTASGQWLQINCLLGSGWCASQYIDWFRTNLQVPAIGVGKCTADVLNIRSGPATDLSVLFTISEGNMVDVLEDNGRGWLRIRCLLGTGWCSAQYIDWSRHDK</sequence>
<dbReference type="GO" id="GO:0009253">
    <property type="term" value="P:peptidoglycan catabolic process"/>
    <property type="evidence" value="ECO:0007669"/>
    <property type="project" value="InterPro"/>
</dbReference>
<gene>
    <name evidence="7" type="ORF">CH238_09060</name>
    <name evidence="6" type="ORF">CLOLEP_00561</name>
</gene>
<dbReference type="PANTHER" id="PTHR34135:SF2">
    <property type="entry name" value="LYSOZYME"/>
    <property type="match status" value="1"/>
</dbReference>